<evidence type="ECO:0000259" key="10">
    <source>
        <dbReference type="Pfam" id="PF21687"/>
    </source>
</evidence>
<sequence>IRSSANQLHVRQAWHYALGGERLAEAVLRRDLRQGGENTREPVDHLGEAWARPMTPFKLDDGGELRVRIEDPSGRFNLNGLVRKRKVKPDSVKQFRRLLATLGMKEEIVQGLPDRLADWLDADQNPQGEQGAEDNQYLL</sequence>
<accession>A0ABT2DVC7</accession>
<dbReference type="InterPro" id="IPR049031">
    <property type="entry name" value="T2SSK_SAM-like_1st"/>
</dbReference>
<keyword evidence="12" id="KW-1185">Reference proteome</keyword>
<feature type="domain" description="T2SS protein K first SAM-like" evidence="10">
    <location>
        <begin position="74"/>
        <end position="138"/>
    </location>
</feature>
<keyword evidence="3" id="KW-0813">Transport</keyword>
<evidence type="ECO:0000256" key="8">
    <source>
        <dbReference type="ARBA" id="ARBA00022989"/>
    </source>
</evidence>
<dbReference type="Gene3D" id="3.30.1300.30">
    <property type="entry name" value="GSPII I/J protein-like"/>
    <property type="match status" value="1"/>
</dbReference>
<dbReference type="SUPFAM" id="SSF158544">
    <property type="entry name" value="GspK insert domain-like"/>
    <property type="match status" value="1"/>
</dbReference>
<evidence type="ECO:0000256" key="3">
    <source>
        <dbReference type="ARBA" id="ARBA00022448"/>
    </source>
</evidence>
<dbReference type="Proteomes" id="UP001205357">
    <property type="component" value="Unassembled WGS sequence"/>
</dbReference>
<keyword evidence="9" id="KW-0472">Membrane</keyword>
<feature type="non-terminal residue" evidence="11">
    <location>
        <position position="139"/>
    </location>
</feature>
<keyword evidence="5" id="KW-0997">Cell inner membrane</keyword>
<evidence type="ECO:0000256" key="9">
    <source>
        <dbReference type="ARBA" id="ARBA00023136"/>
    </source>
</evidence>
<dbReference type="Pfam" id="PF21687">
    <property type="entry name" value="T2SSK_1st"/>
    <property type="match status" value="1"/>
</dbReference>
<dbReference type="InterPro" id="IPR038072">
    <property type="entry name" value="GspK_central_sf"/>
</dbReference>
<dbReference type="SUPFAM" id="SSF54523">
    <property type="entry name" value="Pili subunits"/>
    <property type="match status" value="1"/>
</dbReference>
<evidence type="ECO:0000313" key="12">
    <source>
        <dbReference type="Proteomes" id="UP001205357"/>
    </source>
</evidence>
<evidence type="ECO:0000313" key="11">
    <source>
        <dbReference type="EMBL" id="MCS2159574.1"/>
    </source>
</evidence>
<dbReference type="EMBL" id="JALIGE010000021">
    <property type="protein sequence ID" value="MCS2159574.1"/>
    <property type="molecule type" value="Genomic_DNA"/>
</dbReference>
<keyword evidence="8" id="KW-1133">Transmembrane helix</keyword>
<comment type="subcellular location">
    <subcellularLocation>
        <location evidence="1">Cell inner membrane</location>
    </subcellularLocation>
</comment>
<keyword evidence="7" id="KW-0653">Protein transport</keyword>
<dbReference type="InterPro" id="IPR005628">
    <property type="entry name" value="GspK"/>
</dbReference>
<keyword evidence="4" id="KW-1003">Cell membrane</keyword>
<evidence type="ECO:0000256" key="2">
    <source>
        <dbReference type="ARBA" id="ARBA00007246"/>
    </source>
</evidence>
<name>A0ABT2DVC7_9ENTR</name>
<evidence type="ECO:0000256" key="7">
    <source>
        <dbReference type="ARBA" id="ARBA00022927"/>
    </source>
</evidence>
<evidence type="ECO:0000256" key="1">
    <source>
        <dbReference type="ARBA" id="ARBA00004533"/>
    </source>
</evidence>
<protein>
    <submittedName>
        <fullName evidence="11">GspK family T2SS minor pseudopilin variant XcpX</fullName>
    </submittedName>
</protein>
<gene>
    <name evidence="11" type="primary">xcpX</name>
    <name evidence="11" type="synonym">gspK</name>
    <name evidence="11" type="ORF">MUU47_00085</name>
</gene>
<dbReference type="PANTHER" id="PTHR38831">
    <property type="entry name" value="TYPE II SECRETION SYSTEM PROTEIN K"/>
    <property type="match status" value="1"/>
</dbReference>
<evidence type="ECO:0000256" key="5">
    <source>
        <dbReference type="ARBA" id="ARBA00022519"/>
    </source>
</evidence>
<comment type="similarity">
    <text evidence="2">Belongs to the GSP K family.</text>
</comment>
<feature type="non-terminal residue" evidence="11">
    <location>
        <position position="1"/>
    </location>
</feature>
<evidence type="ECO:0000256" key="4">
    <source>
        <dbReference type="ARBA" id="ARBA00022475"/>
    </source>
</evidence>
<reference evidence="11 12" key="1">
    <citation type="submission" date="2022-04" db="EMBL/GenBank/DDBJ databases">
        <title>Proposal of a three novel species of Scandinavium, Scandinavium hiltneri, Scandinavium manionii, Scandinavium tedordense.</title>
        <authorList>
            <person name="Maddock D.W."/>
            <person name="Brady C.L."/>
            <person name="Denman S."/>
            <person name="Arnold D."/>
        </authorList>
    </citation>
    <scope>NUCLEOTIDE SEQUENCE [LARGE SCALE GENOMIC DNA]</scope>
    <source>
        <strain evidence="11 12">H11S7</strain>
    </source>
</reference>
<proteinExistence type="inferred from homology"/>
<dbReference type="PANTHER" id="PTHR38831:SF1">
    <property type="entry name" value="TYPE II SECRETION SYSTEM PROTEIN K-RELATED"/>
    <property type="match status" value="1"/>
</dbReference>
<dbReference type="InterPro" id="IPR045584">
    <property type="entry name" value="Pilin-like"/>
</dbReference>
<organism evidence="11 12">
    <name type="scientific">Scandinavium hiltneri</name>
    <dbReference type="NCBI Taxonomy" id="2926519"/>
    <lineage>
        <taxon>Bacteria</taxon>
        <taxon>Pseudomonadati</taxon>
        <taxon>Pseudomonadota</taxon>
        <taxon>Gammaproteobacteria</taxon>
        <taxon>Enterobacterales</taxon>
        <taxon>Enterobacteriaceae</taxon>
        <taxon>Scandinavium</taxon>
    </lineage>
</organism>
<evidence type="ECO:0000256" key="6">
    <source>
        <dbReference type="ARBA" id="ARBA00022692"/>
    </source>
</evidence>
<keyword evidence="6" id="KW-0812">Transmembrane</keyword>
<comment type="caution">
    <text evidence="11">The sequence shown here is derived from an EMBL/GenBank/DDBJ whole genome shotgun (WGS) entry which is preliminary data.</text>
</comment>